<dbReference type="GO" id="GO:0046872">
    <property type="term" value="F:metal ion binding"/>
    <property type="evidence" value="ECO:0007669"/>
    <property type="project" value="UniProtKB-KW"/>
</dbReference>
<dbReference type="InterPro" id="IPR044861">
    <property type="entry name" value="IPNS-like_FE2OG_OXY"/>
</dbReference>
<name>A0A835Q800_VANPL</name>
<dbReference type="AlphaFoldDB" id="A0A835Q800"/>
<evidence type="ECO:0000256" key="1">
    <source>
        <dbReference type="RuleBase" id="RU003682"/>
    </source>
</evidence>
<dbReference type="SUPFAM" id="SSF51197">
    <property type="entry name" value="Clavaminate synthase-like"/>
    <property type="match status" value="1"/>
</dbReference>
<dbReference type="InterPro" id="IPR050231">
    <property type="entry name" value="Iron_ascorbate_oxido_reductase"/>
</dbReference>
<dbReference type="PRINTS" id="PR00682">
    <property type="entry name" value="IPNSYNTHASE"/>
</dbReference>
<comment type="similarity">
    <text evidence="1">Belongs to the iron/ascorbate-dependent oxidoreductase family.</text>
</comment>
<dbReference type="EMBL" id="JADCNM010000009">
    <property type="protein sequence ID" value="KAG0468111.1"/>
    <property type="molecule type" value="Genomic_DNA"/>
</dbReference>
<protein>
    <recommendedName>
        <fullName evidence="2">Fe2OG dioxygenase domain-containing protein</fullName>
    </recommendedName>
</protein>
<proteinExistence type="inferred from homology"/>
<dbReference type="Pfam" id="PF03171">
    <property type="entry name" value="2OG-FeII_Oxy"/>
    <property type="match status" value="1"/>
</dbReference>
<evidence type="ECO:0000313" key="4">
    <source>
        <dbReference type="Proteomes" id="UP000639772"/>
    </source>
</evidence>
<dbReference type="Gene3D" id="2.60.120.330">
    <property type="entry name" value="B-lactam Antibiotic, Isopenicillin N Synthase, Chain"/>
    <property type="match status" value="1"/>
</dbReference>
<accession>A0A835Q800</accession>
<dbReference type="PROSITE" id="PS51471">
    <property type="entry name" value="FE2OG_OXY"/>
    <property type="match status" value="1"/>
</dbReference>
<reference evidence="3 4" key="1">
    <citation type="journal article" date="2020" name="Nat. Food">
        <title>A phased Vanilla planifolia genome enables genetic improvement of flavour and production.</title>
        <authorList>
            <person name="Hasing T."/>
            <person name="Tang H."/>
            <person name="Brym M."/>
            <person name="Khazi F."/>
            <person name="Huang T."/>
            <person name="Chambers A.H."/>
        </authorList>
    </citation>
    <scope>NUCLEOTIDE SEQUENCE [LARGE SCALE GENOMIC DNA]</scope>
    <source>
        <tissue evidence="3">Leaf</tissue>
    </source>
</reference>
<keyword evidence="1" id="KW-0408">Iron</keyword>
<keyword evidence="1" id="KW-0479">Metal-binding</keyword>
<evidence type="ECO:0000313" key="3">
    <source>
        <dbReference type="EMBL" id="KAG0468111.1"/>
    </source>
</evidence>
<dbReference type="PANTHER" id="PTHR47990">
    <property type="entry name" value="2-OXOGLUTARATE (2OG) AND FE(II)-DEPENDENT OXYGENASE SUPERFAMILY PROTEIN-RELATED"/>
    <property type="match status" value="1"/>
</dbReference>
<dbReference type="InterPro" id="IPR027443">
    <property type="entry name" value="IPNS-like_sf"/>
</dbReference>
<feature type="domain" description="Fe2OG dioxygenase" evidence="2">
    <location>
        <begin position="158"/>
        <end position="259"/>
    </location>
</feature>
<dbReference type="InterPro" id="IPR005123">
    <property type="entry name" value="Oxoglu/Fe-dep_dioxygenase_dom"/>
</dbReference>
<dbReference type="OrthoDB" id="288590at2759"/>
<keyword evidence="1" id="KW-0560">Oxidoreductase</keyword>
<dbReference type="Proteomes" id="UP000639772">
    <property type="component" value="Chromosome 9"/>
</dbReference>
<sequence>MDSQKVEFPRVDLTGLLQVKSDSSCWKMAQEKVISALANYGGFEAVYGDVKPGLKTEFFENIMPKFMSDVSEVSYAQGCPPAVLFQHDLALKNLCINDPTSLSSVEDYVKSIWPKGNDLFCNGICNYAKHIQEVGQIIQRMILMSFNLEEDYESNKFMASSLILIEYVNDKAMDKSRIGMPAHVDANYISIICQHDVEGLEIEGPNNEWICVTPTTNSFTILAGEVLMAWTNGIFQAGKHRVRMDDFTKRYSTVFALFPCHGDDKIQMLDKLIDKNLPMTYQPYNYHDYMDFRIVNGMRANDDLKCYLETKKANPTI</sequence>
<dbReference type="GO" id="GO:0016491">
    <property type="term" value="F:oxidoreductase activity"/>
    <property type="evidence" value="ECO:0007669"/>
    <property type="project" value="UniProtKB-KW"/>
</dbReference>
<evidence type="ECO:0000259" key="2">
    <source>
        <dbReference type="PROSITE" id="PS51471"/>
    </source>
</evidence>
<gene>
    <name evidence="3" type="ORF">HPP92_017439</name>
</gene>
<organism evidence="3 4">
    <name type="scientific">Vanilla planifolia</name>
    <name type="common">Vanilla</name>
    <dbReference type="NCBI Taxonomy" id="51239"/>
    <lineage>
        <taxon>Eukaryota</taxon>
        <taxon>Viridiplantae</taxon>
        <taxon>Streptophyta</taxon>
        <taxon>Embryophyta</taxon>
        <taxon>Tracheophyta</taxon>
        <taxon>Spermatophyta</taxon>
        <taxon>Magnoliopsida</taxon>
        <taxon>Liliopsida</taxon>
        <taxon>Asparagales</taxon>
        <taxon>Orchidaceae</taxon>
        <taxon>Vanilloideae</taxon>
        <taxon>Vanilleae</taxon>
        <taxon>Vanilla</taxon>
    </lineage>
</organism>
<comment type="caution">
    <text evidence="3">The sequence shown here is derived from an EMBL/GenBank/DDBJ whole genome shotgun (WGS) entry which is preliminary data.</text>
</comment>